<keyword evidence="2" id="KW-0732">Signal</keyword>
<feature type="compositionally biased region" description="Acidic residues" evidence="1">
    <location>
        <begin position="275"/>
        <end position="311"/>
    </location>
</feature>
<feature type="compositionally biased region" description="Low complexity" evidence="1">
    <location>
        <begin position="200"/>
        <end position="217"/>
    </location>
</feature>
<dbReference type="SUPFAM" id="SSF54106">
    <property type="entry name" value="LysM domain"/>
    <property type="match status" value="1"/>
</dbReference>
<reference evidence="5" key="1">
    <citation type="journal article" date="2019" name="Int. J. Syst. Evol. Microbiol.">
        <title>The Global Catalogue of Microorganisms (GCM) 10K type strain sequencing project: providing services to taxonomists for standard genome sequencing and annotation.</title>
        <authorList>
            <consortium name="The Broad Institute Genomics Platform"/>
            <consortium name="The Broad Institute Genome Sequencing Center for Infectious Disease"/>
            <person name="Wu L."/>
            <person name="Ma J."/>
        </authorList>
    </citation>
    <scope>NUCLEOTIDE SEQUENCE [LARGE SCALE GENOMIC DNA]</scope>
    <source>
        <strain evidence="5">CCM 8904</strain>
    </source>
</reference>
<dbReference type="CDD" id="cd00118">
    <property type="entry name" value="LysM"/>
    <property type="match status" value="1"/>
</dbReference>
<feature type="region of interest" description="Disordered" evidence="1">
    <location>
        <begin position="380"/>
        <end position="439"/>
    </location>
</feature>
<dbReference type="SMART" id="SM00257">
    <property type="entry name" value="LysM"/>
    <property type="match status" value="1"/>
</dbReference>
<sequence length="439" mass="47106">MNKKQIVGATIASALLFAPLIAQTTTVLADSFYANQTNAERADITNWVANTSEQISSNISAQHIDVNNLNQSDQNKYVIQWGDTLSGISAATGISVRQLAYDNNIRNIDLIYAGDTLMLNRDGYVPTDWYYYGDGWQVANTKVTINNFTENSDNSTHIDVSPVSVDDHSKTTNNYQSPADESSSGKTATGTSEADETDNDSTALSDSAATTSTSSTTKEADSTSSDKETNSTTTTNRLDEDEFGEAINDKLATKLDLDDETTDKLTVDFTAATDDDATTDTESNDDAESTVTDDDAAASDEDTDTDTEDNDTQTVYTEDQTITTNSTTLTTKNANKVAKKIYKQLKADDKLSDLDAADEIEVTVTATADGFDFNVTLTTEAAADNDSSESTTDADEASDSNTDSESESDSDSTSSEDEDSNDSVTTDSETTVNTTDVDE</sequence>
<evidence type="ECO:0000259" key="3">
    <source>
        <dbReference type="PROSITE" id="PS51782"/>
    </source>
</evidence>
<evidence type="ECO:0000256" key="1">
    <source>
        <dbReference type="SAM" id="MobiDB-lite"/>
    </source>
</evidence>
<keyword evidence="5" id="KW-1185">Reference proteome</keyword>
<name>A0ABW1R974_9LACO</name>
<dbReference type="InterPro" id="IPR036779">
    <property type="entry name" value="LysM_dom_sf"/>
</dbReference>
<dbReference type="Gene3D" id="3.10.350.10">
    <property type="entry name" value="LysM domain"/>
    <property type="match status" value="1"/>
</dbReference>
<organism evidence="4 5">
    <name type="scientific">Loigolactobacillus jiayinensis</name>
    <dbReference type="NCBI Taxonomy" id="2486016"/>
    <lineage>
        <taxon>Bacteria</taxon>
        <taxon>Bacillati</taxon>
        <taxon>Bacillota</taxon>
        <taxon>Bacilli</taxon>
        <taxon>Lactobacillales</taxon>
        <taxon>Lactobacillaceae</taxon>
        <taxon>Loigolactobacillus</taxon>
    </lineage>
</organism>
<dbReference type="EMBL" id="JBHSSL010000018">
    <property type="protein sequence ID" value="MFC6169470.1"/>
    <property type="molecule type" value="Genomic_DNA"/>
</dbReference>
<feature type="compositionally biased region" description="Low complexity" evidence="1">
    <location>
        <begin position="422"/>
        <end position="439"/>
    </location>
</feature>
<comment type="caution">
    <text evidence="4">The sequence shown here is derived from an EMBL/GenBank/DDBJ whole genome shotgun (WGS) entry which is preliminary data.</text>
</comment>
<proteinExistence type="predicted"/>
<dbReference type="RefSeq" id="WP_125551253.1">
    <property type="nucleotide sequence ID" value="NZ_JBHSSL010000018.1"/>
</dbReference>
<evidence type="ECO:0000256" key="2">
    <source>
        <dbReference type="SAM" id="SignalP"/>
    </source>
</evidence>
<dbReference type="PROSITE" id="PS51782">
    <property type="entry name" value="LYSM"/>
    <property type="match status" value="1"/>
</dbReference>
<feature type="region of interest" description="Disordered" evidence="1">
    <location>
        <begin position="151"/>
        <end position="244"/>
    </location>
</feature>
<evidence type="ECO:0000313" key="4">
    <source>
        <dbReference type="EMBL" id="MFC6169470.1"/>
    </source>
</evidence>
<feature type="compositionally biased region" description="Polar residues" evidence="1">
    <location>
        <begin position="171"/>
        <end position="192"/>
    </location>
</feature>
<feature type="region of interest" description="Disordered" evidence="1">
    <location>
        <begin position="275"/>
        <end position="321"/>
    </location>
</feature>
<feature type="compositionally biased region" description="Acidic residues" evidence="1">
    <location>
        <begin position="392"/>
        <end position="421"/>
    </location>
</feature>
<dbReference type="InterPro" id="IPR018392">
    <property type="entry name" value="LysM"/>
</dbReference>
<feature type="compositionally biased region" description="Low complexity" evidence="1">
    <location>
        <begin position="380"/>
        <end position="391"/>
    </location>
</feature>
<feature type="chain" id="PRO_5045181707" evidence="2">
    <location>
        <begin position="30"/>
        <end position="439"/>
    </location>
</feature>
<dbReference type="Pfam" id="PF01476">
    <property type="entry name" value="LysM"/>
    <property type="match status" value="1"/>
</dbReference>
<feature type="compositionally biased region" description="Basic and acidic residues" evidence="1">
    <location>
        <begin position="218"/>
        <end position="229"/>
    </location>
</feature>
<dbReference type="Proteomes" id="UP001596289">
    <property type="component" value="Unassembled WGS sequence"/>
</dbReference>
<accession>A0ABW1R974</accession>
<gene>
    <name evidence="4" type="ORF">ACFQGP_02620</name>
</gene>
<protein>
    <submittedName>
        <fullName evidence="4">LysM peptidoglycan-binding domain-containing protein</fullName>
    </submittedName>
</protein>
<evidence type="ECO:0000313" key="5">
    <source>
        <dbReference type="Proteomes" id="UP001596289"/>
    </source>
</evidence>
<feature type="signal peptide" evidence="2">
    <location>
        <begin position="1"/>
        <end position="29"/>
    </location>
</feature>
<feature type="domain" description="LysM" evidence="3">
    <location>
        <begin position="75"/>
        <end position="119"/>
    </location>
</feature>